<comment type="caution">
    <text evidence="5">The sequence shown here is derived from an EMBL/GenBank/DDBJ whole genome shotgun (WGS) entry which is preliminary data.</text>
</comment>
<dbReference type="InterPro" id="IPR000835">
    <property type="entry name" value="HTH_MarR-typ"/>
</dbReference>
<organism evidence="5 6">
    <name type="scientific">Trebonia kvetii</name>
    <dbReference type="NCBI Taxonomy" id="2480626"/>
    <lineage>
        <taxon>Bacteria</taxon>
        <taxon>Bacillati</taxon>
        <taxon>Actinomycetota</taxon>
        <taxon>Actinomycetes</taxon>
        <taxon>Streptosporangiales</taxon>
        <taxon>Treboniaceae</taxon>
        <taxon>Trebonia</taxon>
    </lineage>
</organism>
<keyword evidence="2" id="KW-0238">DNA-binding</keyword>
<dbReference type="Pfam" id="PF12802">
    <property type="entry name" value="MarR_2"/>
    <property type="match status" value="1"/>
</dbReference>
<evidence type="ECO:0000256" key="2">
    <source>
        <dbReference type="ARBA" id="ARBA00023125"/>
    </source>
</evidence>
<sequence length="154" mass="17134">MSDIEAEVRHNAGFLIWRLSMGWRAAMDRVLEPLGLTQAQYAVLAPLYGMSRSGARPSQRELADLTGLDAVYISKLVRALERAGFVERSASTVDTRAVELTLTDQGLATVREAMPRVVRLRDELSKPLGGIDGERTRQLAEMLVQLLDSPELRR</sequence>
<dbReference type="GO" id="GO:0003677">
    <property type="term" value="F:DNA binding"/>
    <property type="evidence" value="ECO:0007669"/>
    <property type="project" value="UniProtKB-KW"/>
</dbReference>
<accession>A0A6P2BWL8</accession>
<protein>
    <submittedName>
        <fullName evidence="5">MarR family transcriptional regulator</fullName>
    </submittedName>
</protein>
<keyword evidence="1" id="KW-0805">Transcription regulation</keyword>
<proteinExistence type="predicted"/>
<dbReference type="PANTHER" id="PTHR33164:SF64">
    <property type="entry name" value="TRANSCRIPTIONAL REGULATOR SLYA"/>
    <property type="match status" value="1"/>
</dbReference>
<keyword evidence="3" id="KW-0804">Transcription</keyword>
<dbReference type="PANTHER" id="PTHR33164">
    <property type="entry name" value="TRANSCRIPTIONAL REGULATOR, MARR FAMILY"/>
    <property type="match status" value="1"/>
</dbReference>
<dbReference type="InterPro" id="IPR036390">
    <property type="entry name" value="WH_DNA-bd_sf"/>
</dbReference>
<dbReference type="InterPro" id="IPR039422">
    <property type="entry name" value="MarR/SlyA-like"/>
</dbReference>
<dbReference type="SMART" id="SM00347">
    <property type="entry name" value="HTH_MARR"/>
    <property type="match status" value="1"/>
</dbReference>
<dbReference type="SUPFAM" id="SSF46785">
    <property type="entry name" value="Winged helix' DNA-binding domain"/>
    <property type="match status" value="1"/>
</dbReference>
<reference evidence="5 6" key="1">
    <citation type="submission" date="2018-11" db="EMBL/GenBank/DDBJ databases">
        <title>Trebonia kvetii gen.nov., sp.nov., a novel acidophilic actinobacterium, and proposal of the new actinobacterial family Treboniaceae fam. nov.</title>
        <authorList>
            <person name="Rapoport D."/>
            <person name="Sagova-Mareckova M."/>
            <person name="Sedlacek I."/>
            <person name="Provaznik J."/>
            <person name="Kralova S."/>
            <person name="Pavlinic D."/>
            <person name="Benes V."/>
            <person name="Kopecky J."/>
        </authorList>
    </citation>
    <scope>NUCLEOTIDE SEQUENCE [LARGE SCALE GENOMIC DNA]</scope>
    <source>
        <strain evidence="5 6">15Tr583</strain>
    </source>
</reference>
<dbReference type="InterPro" id="IPR036388">
    <property type="entry name" value="WH-like_DNA-bd_sf"/>
</dbReference>
<dbReference type="AlphaFoldDB" id="A0A6P2BWL8"/>
<evidence type="ECO:0000313" key="6">
    <source>
        <dbReference type="Proteomes" id="UP000460272"/>
    </source>
</evidence>
<evidence type="ECO:0000256" key="1">
    <source>
        <dbReference type="ARBA" id="ARBA00023015"/>
    </source>
</evidence>
<name>A0A6P2BWL8_9ACTN</name>
<feature type="domain" description="HTH marR-type" evidence="4">
    <location>
        <begin position="1"/>
        <end position="148"/>
    </location>
</feature>
<gene>
    <name evidence="5" type="ORF">EAS64_28045</name>
</gene>
<evidence type="ECO:0000259" key="4">
    <source>
        <dbReference type="PROSITE" id="PS50995"/>
    </source>
</evidence>
<dbReference type="GO" id="GO:0006950">
    <property type="term" value="P:response to stress"/>
    <property type="evidence" value="ECO:0007669"/>
    <property type="project" value="TreeGrafter"/>
</dbReference>
<dbReference type="Proteomes" id="UP000460272">
    <property type="component" value="Unassembled WGS sequence"/>
</dbReference>
<dbReference type="OrthoDB" id="9806864at2"/>
<keyword evidence="6" id="KW-1185">Reference proteome</keyword>
<evidence type="ECO:0000256" key="3">
    <source>
        <dbReference type="ARBA" id="ARBA00023163"/>
    </source>
</evidence>
<dbReference type="EMBL" id="RPFW01000005">
    <property type="protein sequence ID" value="TVZ02626.1"/>
    <property type="molecule type" value="Genomic_DNA"/>
</dbReference>
<dbReference type="PROSITE" id="PS50995">
    <property type="entry name" value="HTH_MARR_2"/>
    <property type="match status" value="1"/>
</dbReference>
<dbReference type="Gene3D" id="1.10.10.10">
    <property type="entry name" value="Winged helix-like DNA-binding domain superfamily/Winged helix DNA-binding domain"/>
    <property type="match status" value="1"/>
</dbReference>
<evidence type="ECO:0000313" key="5">
    <source>
        <dbReference type="EMBL" id="TVZ02626.1"/>
    </source>
</evidence>
<dbReference type="GO" id="GO:0003700">
    <property type="term" value="F:DNA-binding transcription factor activity"/>
    <property type="evidence" value="ECO:0007669"/>
    <property type="project" value="InterPro"/>
</dbReference>
<dbReference type="RefSeq" id="WP_145857818.1">
    <property type="nucleotide sequence ID" value="NZ_RPFW01000005.1"/>
</dbReference>